<evidence type="ECO:0000256" key="2">
    <source>
        <dbReference type="SAM" id="SignalP"/>
    </source>
</evidence>
<dbReference type="SUPFAM" id="SSF56436">
    <property type="entry name" value="C-type lectin-like"/>
    <property type="match status" value="2"/>
</dbReference>
<reference evidence="4" key="4">
    <citation type="submission" date="2025-09" db="UniProtKB">
        <authorList>
            <consortium name="Ensembl"/>
        </authorList>
    </citation>
    <scope>IDENTIFICATION</scope>
    <source>
        <strain evidence="4">JP 163 A</strain>
    </source>
</reference>
<dbReference type="PANTHER" id="PTHR45784:SF3">
    <property type="entry name" value="C-TYPE LECTIN DOMAIN FAMILY 4 MEMBER K-LIKE-RELATED"/>
    <property type="match status" value="1"/>
</dbReference>
<organism evidence="4 5">
    <name type="scientific">Xiphophorus maculatus</name>
    <name type="common">Southern platyfish</name>
    <name type="synonym">Platypoecilus maculatus</name>
    <dbReference type="NCBI Taxonomy" id="8083"/>
    <lineage>
        <taxon>Eukaryota</taxon>
        <taxon>Metazoa</taxon>
        <taxon>Chordata</taxon>
        <taxon>Craniata</taxon>
        <taxon>Vertebrata</taxon>
        <taxon>Euteleostomi</taxon>
        <taxon>Actinopterygii</taxon>
        <taxon>Neopterygii</taxon>
        <taxon>Teleostei</taxon>
        <taxon>Neoteleostei</taxon>
        <taxon>Acanthomorphata</taxon>
        <taxon>Ovalentaria</taxon>
        <taxon>Atherinomorphae</taxon>
        <taxon>Cyprinodontiformes</taxon>
        <taxon>Poeciliidae</taxon>
        <taxon>Poeciliinae</taxon>
        <taxon>Xiphophorus</taxon>
    </lineage>
</organism>
<evidence type="ECO:0000313" key="5">
    <source>
        <dbReference type="Proteomes" id="UP000002852"/>
    </source>
</evidence>
<keyword evidence="1" id="KW-1015">Disulfide bond</keyword>
<dbReference type="AlphaFoldDB" id="A0A3B5RBL5"/>
<dbReference type="SMART" id="SM00034">
    <property type="entry name" value="CLECT"/>
    <property type="match status" value="2"/>
</dbReference>
<dbReference type="GeneTree" id="ENSGT01100000263473"/>
<dbReference type="PROSITE" id="PS50041">
    <property type="entry name" value="C_TYPE_LECTIN_2"/>
    <property type="match status" value="2"/>
</dbReference>
<dbReference type="InterPro" id="IPR016187">
    <property type="entry name" value="CTDL_fold"/>
</dbReference>
<dbReference type="Pfam" id="PF00059">
    <property type="entry name" value="Lectin_C"/>
    <property type="match status" value="2"/>
</dbReference>
<feature type="signal peptide" evidence="2">
    <location>
        <begin position="1"/>
        <end position="20"/>
    </location>
</feature>
<dbReference type="InterPro" id="IPR018378">
    <property type="entry name" value="C-type_lectin_CS"/>
</dbReference>
<feature type="domain" description="C-type lectin" evidence="3">
    <location>
        <begin position="150"/>
        <end position="256"/>
    </location>
</feature>
<accession>A0A3B5RBL5</accession>
<feature type="chain" id="PRO_5017459255" description="C-type lectin domain-containing protein" evidence="2">
    <location>
        <begin position="21"/>
        <end position="323"/>
    </location>
</feature>
<feature type="domain" description="C-type lectin" evidence="3">
    <location>
        <begin position="20"/>
        <end position="145"/>
    </location>
</feature>
<dbReference type="PROSITE" id="PS00615">
    <property type="entry name" value="C_TYPE_LECTIN_1"/>
    <property type="match status" value="2"/>
</dbReference>
<reference evidence="4" key="3">
    <citation type="submission" date="2025-08" db="UniProtKB">
        <authorList>
            <consortium name="Ensembl"/>
        </authorList>
    </citation>
    <scope>IDENTIFICATION</scope>
    <source>
        <strain evidence="4">JP 163 A</strain>
    </source>
</reference>
<dbReference type="InterPro" id="IPR001304">
    <property type="entry name" value="C-type_lectin-like"/>
</dbReference>
<evidence type="ECO:0000259" key="3">
    <source>
        <dbReference type="PROSITE" id="PS50041"/>
    </source>
</evidence>
<dbReference type="Gene3D" id="3.10.100.10">
    <property type="entry name" value="Mannose-Binding Protein A, subunit A"/>
    <property type="match status" value="2"/>
</dbReference>
<proteinExistence type="predicted"/>
<dbReference type="InParanoid" id="A0A3B5RBL5"/>
<evidence type="ECO:0000256" key="1">
    <source>
        <dbReference type="ARBA" id="ARBA00023157"/>
    </source>
</evidence>
<dbReference type="PANTHER" id="PTHR45784">
    <property type="entry name" value="C-TYPE LECTIN DOMAIN FAMILY 20 MEMBER A-RELATED"/>
    <property type="match status" value="1"/>
</dbReference>
<keyword evidence="2" id="KW-0732">Signal</keyword>
<dbReference type="Ensembl" id="ENSXMAT00000022093.1">
    <property type="protein sequence ID" value="ENSXMAP00000039261.1"/>
    <property type="gene ID" value="ENSXMAG00000026162.1"/>
</dbReference>
<protein>
    <recommendedName>
        <fullName evidence="3">C-type lectin domain-containing protein</fullName>
    </recommendedName>
</protein>
<reference evidence="5" key="1">
    <citation type="submission" date="2012-01" db="EMBL/GenBank/DDBJ databases">
        <authorList>
            <person name="Walter R."/>
            <person name="Schartl M."/>
            <person name="Warren W."/>
        </authorList>
    </citation>
    <scope>NUCLEOTIDE SEQUENCE [LARGE SCALE GENOMIC DNA]</scope>
    <source>
        <strain evidence="5">JP 163 A</strain>
    </source>
</reference>
<reference evidence="5" key="2">
    <citation type="journal article" date="2013" name="Nat. Genet.">
        <title>The genome of the platyfish, Xiphophorus maculatus, provides insights into evolutionary adaptation and several complex traits.</title>
        <authorList>
            <person name="Schartl M."/>
            <person name="Walter R.B."/>
            <person name="Shen Y."/>
            <person name="Garcia T."/>
            <person name="Catchen J."/>
            <person name="Amores A."/>
            <person name="Braasch I."/>
            <person name="Chalopin D."/>
            <person name="Volff J.N."/>
            <person name="Lesch K.P."/>
            <person name="Bisazza A."/>
            <person name="Minx P."/>
            <person name="Hillier L."/>
            <person name="Wilson R.K."/>
            <person name="Fuerstenberg S."/>
            <person name="Boore J."/>
            <person name="Searle S."/>
            <person name="Postlethwait J.H."/>
            <person name="Warren W.C."/>
        </authorList>
    </citation>
    <scope>NUCLEOTIDE SEQUENCE [LARGE SCALE GENOMIC DNA]</scope>
    <source>
        <strain evidence="5">JP 163 A</strain>
    </source>
</reference>
<name>A0A3B5RBL5_XIPMA</name>
<dbReference type="OMA" id="KENDHAK"/>
<keyword evidence="5" id="KW-1185">Reference proteome</keyword>
<sequence>MDFRLILFGLTGVLLSVACAQSHQYYFVNTSLTWTEAQRVCRRDYTDLATIESSADVDDFLRTTSNNTGKAWIGLYDDKINSWKWSLNDSSFYGPGEYSFRDWEPGEPNNYYGQQYCVRFYGTAYNSVGRWDDIGCTETIQFVCYNGTVGGSPSYVLSNISLNWTEAQKFCRTNYVDLASVRNQAETEIIKTLKGTITVWIGLYREKLWSDGSTSLFRNWAAGEPNDASECVAGSFSDSGRWSNENCSLSLPFVCYKPSPSTTVSKHTTSQVFSADGLAGLVHYNEIFLAFLTSGKMIYFFLREKTTLCNTEPINSFEGFAFV</sequence>
<dbReference type="PROSITE" id="PS51257">
    <property type="entry name" value="PROKAR_LIPOPROTEIN"/>
    <property type="match status" value="1"/>
</dbReference>
<evidence type="ECO:0000313" key="4">
    <source>
        <dbReference type="Ensembl" id="ENSXMAP00000039261.1"/>
    </source>
</evidence>
<dbReference type="InterPro" id="IPR016186">
    <property type="entry name" value="C-type_lectin-like/link_sf"/>
</dbReference>
<dbReference type="Proteomes" id="UP000002852">
    <property type="component" value="Unassembled WGS sequence"/>
</dbReference>